<dbReference type="PANTHER" id="PTHR45641">
    <property type="entry name" value="TETRATRICOPEPTIDE REPEAT PROTEIN (AFU_ORTHOLOGUE AFUA_6G03870)"/>
    <property type="match status" value="1"/>
</dbReference>
<organism evidence="3 4">
    <name type="scientific">Rotaria magnacalcarata</name>
    <dbReference type="NCBI Taxonomy" id="392030"/>
    <lineage>
        <taxon>Eukaryota</taxon>
        <taxon>Metazoa</taxon>
        <taxon>Spiralia</taxon>
        <taxon>Gnathifera</taxon>
        <taxon>Rotifera</taxon>
        <taxon>Eurotatoria</taxon>
        <taxon>Bdelloidea</taxon>
        <taxon>Philodinida</taxon>
        <taxon>Philodinidae</taxon>
        <taxon>Rotaria</taxon>
    </lineage>
</organism>
<comment type="caution">
    <text evidence="3">The sequence shown here is derived from an EMBL/GenBank/DDBJ whole genome shotgun (WGS) entry which is preliminary data.</text>
</comment>
<protein>
    <recommendedName>
        <fullName evidence="5">Tetratricopeptide repeat protein</fullName>
    </recommendedName>
</protein>
<dbReference type="Pfam" id="PF13424">
    <property type="entry name" value="TPR_12"/>
    <property type="match status" value="1"/>
</dbReference>
<dbReference type="InterPro" id="IPR019734">
    <property type="entry name" value="TPR_rpt"/>
</dbReference>
<dbReference type="SUPFAM" id="SSF48452">
    <property type="entry name" value="TPR-like"/>
    <property type="match status" value="1"/>
</dbReference>
<name>A0A817AI39_9BILA</name>
<evidence type="ECO:0000313" key="4">
    <source>
        <dbReference type="Proteomes" id="UP000663887"/>
    </source>
</evidence>
<dbReference type="EMBL" id="CAJNRG010018624">
    <property type="protein sequence ID" value="CAF2260812.1"/>
    <property type="molecule type" value="Genomic_DNA"/>
</dbReference>
<keyword evidence="1" id="KW-0677">Repeat</keyword>
<dbReference type="InterPro" id="IPR011990">
    <property type="entry name" value="TPR-like_helical_dom_sf"/>
</dbReference>
<evidence type="ECO:0000313" key="3">
    <source>
        <dbReference type="EMBL" id="CAF2260812.1"/>
    </source>
</evidence>
<proteinExistence type="predicted"/>
<evidence type="ECO:0008006" key="5">
    <source>
        <dbReference type="Google" id="ProtNLM"/>
    </source>
</evidence>
<reference evidence="3" key="1">
    <citation type="submission" date="2021-02" db="EMBL/GenBank/DDBJ databases">
        <authorList>
            <person name="Nowell W R."/>
        </authorList>
    </citation>
    <scope>NUCLEOTIDE SEQUENCE</scope>
</reference>
<evidence type="ECO:0000256" key="1">
    <source>
        <dbReference type="ARBA" id="ARBA00022737"/>
    </source>
</evidence>
<dbReference type="AlphaFoldDB" id="A0A817AI39"/>
<evidence type="ECO:0000256" key="2">
    <source>
        <dbReference type="ARBA" id="ARBA00022803"/>
    </source>
</evidence>
<sequence>MTYYEMKDYSMALSYYEKILHDHKQSHFEVSSSVATVNNNMGLAYNLMEDHSKALLYHKTAFDIIEKILPSSHSEVGIVYNNIGLDYYYMEDYSTSIKYYKKKHLKFMKNHFHLLIQNLLKLMQILVEPIMI</sequence>
<dbReference type="Gene3D" id="1.25.40.10">
    <property type="entry name" value="Tetratricopeptide repeat domain"/>
    <property type="match status" value="1"/>
</dbReference>
<keyword evidence="2" id="KW-0802">TPR repeat</keyword>
<dbReference type="PANTHER" id="PTHR45641:SF19">
    <property type="entry name" value="NEPHROCYSTIN-3"/>
    <property type="match status" value="1"/>
</dbReference>
<dbReference type="SMART" id="SM00028">
    <property type="entry name" value="TPR"/>
    <property type="match status" value="2"/>
</dbReference>
<dbReference type="Proteomes" id="UP000663887">
    <property type="component" value="Unassembled WGS sequence"/>
</dbReference>
<accession>A0A817AI39</accession>
<gene>
    <name evidence="3" type="ORF">XDN619_LOCUS36117</name>
</gene>